<dbReference type="Pfam" id="PF04091">
    <property type="entry name" value="Sec15_C"/>
    <property type="match status" value="1"/>
</dbReference>
<reference evidence="7" key="1">
    <citation type="submission" date="2021-09" db="EMBL/GenBank/DDBJ databases">
        <authorList>
            <consortium name="AG Swart"/>
            <person name="Singh M."/>
            <person name="Singh A."/>
            <person name="Seah K."/>
            <person name="Emmerich C."/>
        </authorList>
    </citation>
    <scope>NUCLEOTIDE SEQUENCE</scope>
    <source>
        <strain evidence="7">ATCC30299</strain>
    </source>
</reference>
<dbReference type="InterPro" id="IPR042044">
    <property type="entry name" value="EXOC6PINT-1/Sec15/Tip20_C_dom2"/>
</dbReference>
<dbReference type="InterPro" id="IPR048359">
    <property type="entry name" value="EXOC6_Sec15_N"/>
</dbReference>
<dbReference type="GO" id="GO:0016020">
    <property type="term" value="C:membrane"/>
    <property type="evidence" value="ECO:0007669"/>
    <property type="project" value="TreeGrafter"/>
</dbReference>
<comment type="caution">
    <text evidence="7">The sequence shown here is derived from an EMBL/GenBank/DDBJ whole genome shotgun (WGS) entry which is preliminary data.</text>
</comment>
<dbReference type="Proteomes" id="UP001162131">
    <property type="component" value="Unassembled WGS sequence"/>
</dbReference>
<gene>
    <name evidence="7" type="ORF">BSTOLATCC_MIC42133</name>
</gene>
<dbReference type="InterPro" id="IPR007225">
    <property type="entry name" value="EXOC6/Sec15"/>
</dbReference>
<dbReference type="AlphaFoldDB" id="A0AAU9JMD7"/>
<dbReference type="GO" id="GO:0000145">
    <property type="term" value="C:exocyst"/>
    <property type="evidence" value="ECO:0007669"/>
    <property type="project" value="TreeGrafter"/>
</dbReference>
<evidence type="ECO:0008006" key="9">
    <source>
        <dbReference type="Google" id="ProtNLM"/>
    </source>
</evidence>
<proteinExistence type="inferred from homology"/>
<dbReference type="GO" id="GO:0006886">
    <property type="term" value="P:intracellular protein transport"/>
    <property type="evidence" value="ECO:0007669"/>
    <property type="project" value="InterPro"/>
</dbReference>
<evidence type="ECO:0000256" key="4">
    <source>
        <dbReference type="ARBA" id="ARBA00023054"/>
    </source>
</evidence>
<dbReference type="PANTHER" id="PTHR12702:SF0">
    <property type="entry name" value="EXOCYST COMPLEX COMPONENT 6"/>
    <property type="match status" value="1"/>
</dbReference>
<keyword evidence="4" id="KW-0175">Coiled coil</keyword>
<evidence type="ECO:0000313" key="7">
    <source>
        <dbReference type="EMBL" id="CAG9326873.1"/>
    </source>
</evidence>
<dbReference type="GO" id="GO:0006893">
    <property type="term" value="P:Golgi to plasma membrane transport"/>
    <property type="evidence" value="ECO:0007669"/>
    <property type="project" value="TreeGrafter"/>
</dbReference>
<dbReference type="PANTHER" id="PTHR12702">
    <property type="entry name" value="SEC15"/>
    <property type="match status" value="1"/>
</dbReference>
<dbReference type="Pfam" id="PF20651">
    <property type="entry name" value="EXOC6_Sec15_N"/>
    <property type="match status" value="1"/>
</dbReference>
<sequence>MEAKYESIENTICSNNLDKNTIPSVLSLILQERNRANILRSLERLTEVKETEIHDLCIEHSRDLLLGVETASKLCDSFKNAREDVGFLQSGVQEVGNLINEAYKKIEIPKKKLENSEKALKHLSDISYAVSLLNKAQSQIVSMRHISALRTLNKVKGLKLLKKSSTDTSKMIFSFVPRFEEMIERQIEESLSEWLVSTRKIAEELGKQLFLQAENRVSFEKKKKNNEPKFSVKPRETNILSMHTRESIRPSIKPSRELNSYELSKMASMRQSTRNQLKIADHKQDFHLITINFSSLWQFESVFDVLGKAKEYREKLKHNRKTQILQTTSFYQNHIEKFEALAGQIAIEKELYEHDDRFRSEEELQGLWVETISQLERGLHEILVSCTSALEVLQVKKAIVLFIHSTVKCGFTHRSYELFQLLKENHWRFLDTLSKQFVNESQKIIDTETYQPLRADELEGAQLEAIGLDQEADEGKYPFSKTVPDLGNLLKKFVWHDLDYLEQITESPGEELFKTIDQMIHKINEQLFEQIRHSTVMQTAILAINANFIYKTFSHVYEYFEDITGASRDFSAREAFMQLKEKCEHSIFLKIQEQVGTYLKMIVDFLPSSPKRHGWIDEMLMYIDNTTASLEKLLGTQLSSTAILASFQYISTQFIAILNSPTVQQFNIYLIEEINQDTRIIEEFISRSPNCCRIPGLNDSLIEIKELIFVFVNNDLESLKDSSLRDKKYSRLHLEYLIPILEKFKEVKGKLPKQKTAANVAKKLKESNNRGSITN</sequence>
<evidence type="ECO:0000256" key="2">
    <source>
        <dbReference type="ARBA" id="ARBA00022448"/>
    </source>
</evidence>
<dbReference type="Gene3D" id="1.20.58.670">
    <property type="entry name" value="Dsl1p vesicle tethering complex, Tip20p subunit, domain D"/>
    <property type="match status" value="1"/>
</dbReference>
<dbReference type="Gene3D" id="1.10.357.30">
    <property type="entry name" value="Exocyst complex subunit Sec15 C-terminal domain, N-terminal subdomain"/>
    <property type="match status" value="1"/>
</dbReference>
<evidence type="ECO:0000313" key="8">
    <source>
        <dbReference type="Proteomes" id="UP001162131"/>
    </source>
</evidence>
<dbReference type="EMBL" id="CAJZBQ010000041">
    <property type="protein sequence ID" value="CAG9326873.1"/>
    <property type="molecule type" value="Genomic_DNA"/>
</dbReference>
<protein>
    <recommendedName>
        <fullName evidence="9">Exocyst complex component</fullName>
    </recommendedName>
</protein>
<dbReference type="InterPro" id="IPR042045">
    <property type="entry name" value="EXOC6/Sec15_C_dom1"/>
</dbReference>
<evidence type="ECO:0000259" key="5">
    <source>
        <dbReference type="Pfam" id="PF04091"/>
    </source>
</evidence>
<keyword evidence="8" id="KW-1185">Reference proteome</keyword>
<dbReference type="GO" id="GO:0090522">
    <property type="term" value="P:vesicle tethering involved in exocytosis"/>
    <property type="evidence" value="ECO:0007669"/>
    <property type="project" value="InterPro"/>
</dbReference>
<dbReference type="InterPro" id="IPR046361">
    <property type="entry name" value="EXOC6/Sec15_C"/>
</dbReference>
<feature type="domain" description="Exocyst complex component EXOC6/Sec15 N-terminal" evidence="6">
    <location>
        <begin position="42"/>
        <end position="210"/>
    </location>
</feature>
<organism evidence="7 8">
    <name type="scientific">Blepharisma stoltei</name>
    <dbReference type="NCBI Taxonomy" id="1481888"/>
    <lineage>
        <taxon>Eukaryota</taxon>
        <taxon>Sar</taxon>
        <taxon>Alveolata</taxon>
        <taxon>Ciliophora</taxon>
        <taxon>Postciliodesmatophora</taxon>
        <taxon>Heterotrichea</taxon>
        <taxon>Heterotrichida</taxon>
        <taxon>Blepharismidae</taxon>
        <taxon>Blepharisma</taxon>
    </lineage>
</organism>
<evidence type="ECO:0000256" key="1">
    <source>
        <dbReference type="ARBA" id="ARBA00007944"/>
    </source>
</evidence>
<evidence type="ECO:0000259" key="6">
    <source>
        <dbReference type="Pfam" id="PF20651"/>
    </source>
</evidence>
<keyword evidence="3" id="KW-0268">Exocytosis</keyword>
<evidence type="ECO:0000256" key="3">
    <source>
        <dbReference type="ARBA" id="ARBA00022483"/>
    </source>
</evidence>
<feature type="domain" description="Exocyst complex subunit EXOC6/Sec15 C-terminal" evidence="5">
    <location>
        <begin position="418"/>
        <end position="743"/>
    </location>
</feature>
<accession>A0AAU9JMD7</accession>
<name>A0AAU9JMD7_9CILI</name>
<keyword evidence="2" id="KW-0813">Transport</keyword>
<comment type="similarity">
    <text evidence="1">Belongs to the SEC15 family.</text>
</comment>